<dbReference type="CDD" id="cd06225">
    <property type="entry name" value="HAMP"/>
    <property type="match status" value="1"/>
</dbReference>
<feature type="region of interest" description="Disordered" evidence="5">
    <location>
        <begin position="64"/>
        <end position="117"/>
    </location>
</feature>
<dbReference type="SUPFAM" id="SSF58104">
    <property type="entry name" value="Methyl-accepting chemotaxis protein (MCP) signaling domain"/>
    <property type="match status" value="1"/>
</dbReference>
<dbReference type="PROSITE" id="PS50885">
    <property type="entry name" value="HAMP"/>
    <property type="match status" value="1"/>
</dbReference>
<organism evidence="9 10">
    <name type="scientific">Roseateles depolymerans</name>
    <dbReference type="NCBI Taxonomy" id="76731"/>
    <lineage>
        <taxon>Bacteria</taxon>
        <taxon>Pseudomonadati</taxon>
        <taxon>Pseudomonadota</taxon>
        <taxon>Betaproteobacteria</taxon>
        <taxon>Burkholderiales</taxon>
        <taxon>Sphaerotilaceae</taxon>
        <taxon>Roseateles</taxon>
    </lineage>
</organism>
<dbReference type="GO" id="GO:0005886">
    <property type="term" value="C:plasma membrane"/>
    <property type="evidence" value="ECO:0007669"/>
    <property type="project" value="TreeGrafter"/>
</dbReference>
<dbReference type="FunFam" id="1.10.287.950:FF:000001">
    <property type="entry name" value="Methyl-accepting chemotaxis sensory transducer"/>
    <property type="match status" value="1"/>
</dbReference>
<keyword evidence="2" id="KW-0488">Methylation</keyword>
<evidence type="ECO:0000313" key="9">
    <source>
        <dbReference type="EMBL" id="PZP36562.1"/>
    </source>
</evidence>
<dbReference type="CDD" id="cd19411">
    <property type="entry name" value="MCP2201-like_sensor"/>
    <property type="match status" value="1"/>
</dbReference>
<dbReference type="GO" id="GO:0007165">
    <property type="term" value="P:signal transduction"/>
    <property type="evidence" value="ECO:0007669"/>
    <property type="project" value="UniProtKB-KW"/>
</dbReference>
<dbReference type="InterPro" id="IPR003660">
    <property type="entry name" value="HAMP_dom"/>
</dbReference>
<dbReference type="InterPro" id="IPR004089">
    <property type="entry name" value="MCPsignal_dom"/>
</dbReference>
<evidence type="ECO:0000256" key="4">
    <source>
        <dbReference type="PROSITE-ProRule" id="PRU00284"/>
    </source>
</evidence>
<dbReference type="InterPro" id="IPR047347">
    <property type="entry name" value="YvaQ-like_sensor"/>
</dbReference>
<dbReference type="PANTHER" id="PTHR43531:SF14">
    <property type="entry name" value="METHYL-ACCEPTING CHEMOTAXIS PROTEIN I-RELATED"/>
    <property type="match status" value="1"/>
</dbReference>
<dbReference type="Proteomes" id="UP000249633">
    <property type="component" value="Unassembled WGS sequence"/>
</dbReference>
<dbReference type="SMART" id="SM00283">
    <property type="entry name" value="MA"/>
    <property type="match status" value="1"/>
</dbReference>
<dbReference type="InterPro" id="IPR051310">
    <property type="entry name" value="MCP_chemotaxis"/>
</dbReference>
<protein>
    <submittedName>
        <fullName evidence="9">Methyl-accepting chemotaxis protein</fullName>
    </submittedName>
</protein>
<keyword evidence="6" id="KW-0472">Membrane</keyword>
<dbReference type="InterPro" id="IPR004090">
    <property type="entry name" value="Chemotax_Me-accpt_rcpt"/>
</dbReference>
<gene>
    <name evidence="9" type="ORF">DI603_00955</name>
</gene>
<dbReference type="CDD" id="cd11386">
    <property type="entry name" value="MCP_signal"/>
    <property type="match status" value="1"/>
</dbReference>
<dbReference type="Pfam" id="PF12729">
    <property type="entry name" value="4HB_MCP_1"/>
    <property type="match status" value="1"/>
</dbReference>
<dbReference type="InterPro" id="IPR024478">
    <property type="entry name" value="HlyB_4HB_MCP"/>
</dbReference>
<feature type="transmembrane region" description="Helical" evidence="6">
    <location>
        <begin position="309"/>
        <end position="334"/>
    </location>
</feature>
<evidence type="ECO:0000256" key="1">
    <source>
        <dbReference type="ARBA" id="ARBA00004370"/>
    </source>
</evidence>
<dbReference type="Pfam" id="PF00672">
    <property type="entry name" value="HAMP"/>
    <property type="match status" value="1"/>
</dbReference>
<dbReference type="PRINTS" id="PR00260">
    <property type="entry name" value="CHEMTRNSDUCR"/>
</dbReference>
<reference evidence="9 10" key="1">
    <citation type="submission" date="2017-08" db="EMBL/GenBank/DDBJ databases">
        <title>Infants hospitalized years apart are colonized by the same room-sourced microbial strains.</title>
        <authorList>
            <person name="Brooks B."/>
            <person name="Olm M.R."/>
            <person name="Firek B.A."/>
            <person name="Baker R."/>
            <person name="Thomas B.C."/>
            <person name="Morowitz M.J."/>
            <person name="Banfield J.F."/>
        </authorList>
    </citation>
    <scope>NUCLEOTIDE SEQUENCE [LARGE SCALE GENOMIC DNA]</scope>
    <source>
        <strain evidence="9">S2_012_000_R2_81</strain>
    </source>
</reference>
<keyword evidence="4" id="KW-0807">Transducer</keyword>
<name>A0A2W5FZU6_9BURK</name>
<proteinExistence type="inferred from homology"/>
<dbReference type="SMART" id="SM00304">
    <property type="entry name" value="HAMP"/>
    <property type="match status" value="1"/>
</dbReference>
<feature type="domain" description="HAMP" evidence="8">
    <location>
        <begin position="331"/>
        <end position="383"/>
    </location>
</feature>
<dbReference type="GO" id="GO:0006935">
    <property type="term" value="P:chemotaxis"/>
    <property type="evidence" value="ECO:0007669"/>
    <property type="project" value="InterPro"/>
</dbReference>
<sequence length="633" mass="67140">MSFMTLAPLNWRPARFAPICSAPRNHCGARHFGGTSANARNATSISRPGAPGYTQLSRISPQEMKSAGRGNPAGRQRCDAPVPAVSQPGRLCRNGLDSRPPTDAAGPGANRPRAAQGPQAMNTFDKLSVGAKLGLAFLSVLLLTAFMGLLGLSQLSGVNQTTRELGNDWMPSVSSAQRIQFQFIRNRMKEYRLLLSNDGDRSKNEADLQAVRADMDKAIDAHEKLVSSSDEERLLKKIRGSWKAYTEASAKVIDTNRAGDTEASLKAVKAVQPQYDEVLNSIEAMVKLNIDGGEAANALGDDIYQRSRWVIGGLTLAAIVLGTLMSVLITRAIVGRLSSSLKLAEAVADGDLTHELRARGDDEVAQLQRALTRMVTQLRQVVGEVREGVESVSTASSQISTGNQDLSARTEQTAANLEETASSMEELTGTVGQSADTARQANQLAGSAAEAAARGGQVVGQVVRHMDNISDASRRIADIIGAIDGIAFQTNILALNAAVEAARAGEHGKGFAVVASEVRALAQRSAEAAKEIKGLIARSVETVEAGAADVAQAGKTMDELVLSVRRVTDLMGEIATAAVEQRDGIQQVNQAVANLDQMTQQNAALVEESTAASGSLREQAERLASVVSVFRLR</sequence>
<comment type="subcellular location">
    <subcellularLocation>
        <location evidence="1">Membrane</location>
    </subcellularLocation>
</comment>
<dbReference type="Pfam" id="PF00015">
    <property type="entry name" value="MCPsignal"/>
    <property type="match status" value="1"/>
</dbReference>
<evidence type="ECO:0000256" key="6">
    <source>
        <dbReference type="SAM" id="Phobius"/>
    </source>
</evidence>
<evidence type="ECO:0000259" key="8">
    <source>
        <dbReference type="PROSITE" id="PS50885"/>
    </source>
</evidence>
<dbReference type="PROSITE" id="PS50111">
    <property type="entry name" value="CHEMOTAXIS_TRANSDUC_2"/>
    <property type="match status" value="1"/>
</dbReference>
<feature type="compositionally biased region" description="Low complexity" evidence="5">
    <location>
        <begin position="104"/>
        <end position="117"/>
    </location>
</feature>
<dbReference type="EMBL" id="QFOD01000001">
    <property type="protein sequence ID" value="PZP36562.1"/>
    <property type="molecule type" value="Genomic_DNA"/>
</dbReference>
<dbReference type="AlphaFoldDB" id="A0A2W5FZU6"/>
<dbReference type="Gene3D" id="1.10.287.950">
    <property type="entry name" value="Methyl-accepting chemotaxis protein"/>
    <property type="match status" value="1"/>
</dbReference>
<evidence type="ECO:0000259" key="7">
    <source>
        <dbReference type="PROSITE" id="PS50111"/>
    </source>
</evidence>
<comment type="similarity">
    <text evidence="3">Belongs to the methyl-accepting chemotaxis (MCP) protein family.</text>
</comment>
<keyword evidence="6" id="KW-1133">Transmembrane helix</keyword>
<comment type="caution">
    <text evidence="9">The sequence shown here is derived from an EMBL/GenBank/DDBJ whole genome shotgun (WGS) entry which is preliminary data.</text>
</comment>
<evidence type="ECO:0000256" key="2">
    <source>
        <dbReference type="ARBA" id="ARBA00022481"/>
    </source>
</evidence>
<evidence type="ECO:0000256" key="3">
    <source>
        <dbReference type="ARBA" id="ARBA00029447"/>
    </source>
</evidence>
<keyword evidence="6" id="KW-0812">Transmembrane</keyword>
<evidence type="ECO:0000313" key="10">
    <source>
        <dbReference type="Proteomes" id="UP000249633"/>
    </source>
</evidence>
<feature type="transmembrane region" description="Helical" evidence="6">
    <location>
        <begin position="133"/>
        <end position="152"/>
    </location>
</feature>
<dbReference type="GO" id="GO:0004888">
    <property type="term" value="F:transmembrane signaling receptor activity"/>
    <property type="evidence" value="ECO:0007669"/>
    <property type="project" value="InterPro"/>
</dbReference>
<evidence type="ECO:0000256" key="5">
    <source>
        <dbReference type="SAM" id="MobiDB-lite"/>
    </source>
</evidence>
<accession>A0A2W5FZU6</accession>
<dbReference type="PANTHER" id="PTHR43531">
    <property type="entry name" value="PROTEIN ICFG"/>
    <property type="match status" value="1"/>
</dbReference>
<feature type="domain" description="Methyl-accepting transducer" evidence="7">
    <location>
        <begin position="388"/>
        <end position="617"/>
    </location>
</feature>